<dbReference type="HOGENOM" id="CLU_1766289_0_0_6"/>
<dbReference type="Proteomes" id="UP000032303">
    <property type="component" value="Chromosome 2"/>
</dbReference>
<name>A0A0C5X031_9GAMM</name>
<keyword evidence="2" id="KW-1185">Reference proteome</keyword>
<evidence type="ECO:0000313" key="2">
    <source>
        <dbReference type="Proteomes" id="UP000032303"/>
    </source>
</evidence>
<protein>
    <submittedName>
        <fullName evidence="1">Uncharacterized protein</fullName>
    </submittedName>
</protein>
<accession>A0A0C5X031</accession>
<dbReference type="PATRIC" id="fig|658445.3.peg.3987"/>
<gene>
    <name evidence="1" type="ORF">H744_2c2016</name>
</gene>
<sequence>MPLEVLMRVLIFVLMCVVLPAQAAKSVEYYRQIFGPLPCFVLQGIMTDIDSNYHRVSEAKQDDYRNQVIAINQLTFEKKMFSKLSQARWVYAEGMLGQCDEAEIFDVIDQVRIGKISCIPPVLLSHQNWVASDTQHLENWIVGDTAL</sequence>
<reference evidence="1 2" key="1">
    <citation type="submission" date="2013-05" db="EMBL/GenBank/DDBJ databases">
        <title>Complete genome sequence of the lipase-producing bacterium Photobacterium gaetbulicola Gung47.</title>
        <authorList>
            <person name="Kim Y.-O."/>
        </authorList>
    </citation>
    <scope>NUCLEOTIDE SEQUENCE [LARGE SCALE GENOMIC DNA]</scope>
    <source>
        <strain evidence="1 2">Gung47</strain>
    </source>
</reference>
<dbReference type="AlphaFoldDB" id="A0A0C5X031"/>
<dbReference type="KEGG" id="pgb:H744_2c2016"/>
<evidence type="ECO:0000313" key="1">
    <source>
        <dbReference type="EMBL" id="AJR08680.1"/>
    </source>
</evidence>
<organism evidence="1 2">
    <name type="scientific">Photobacterium gaetbulicola Gung47</name>
    <dbReference type="NCBI Taxonomy" id="658445"/>
    <lineage>
        <taxon>Bacteria</taxon>
        <taxon>Pseudomonadati</taxon>
        <taxon>Pseudomonadota</taxon>
        <taxon>Gammaproteobacteria</taxon>
        <taxon>Vibrionales</taxon>
        <taxon>Vibrionaceae</taxon>
        <taxon>Photobacterium</taxon>
    </lineage>
</organism>
<proteinExistence type="predicted"/>
<dbReference type="EMBL" id="CP005974">
    <property type="protein sequence ID" value="AJR08680.1"/>
    <property type="molecule type" value="Genomic_DNA"/>
</dbReference>